<dbReference type="EMBL" id="MK994969">
    <property type="protein sequence ID" value="QHA24599.1"/>
    <property type="molecule type" value="mRNA"/>
</dbReference>
<evidence type="ECO:0000256" key="5">
    <source>
        <dbReference type="SAM" id="MobiDB-lite"/>
    </source>
</evidence>
<feature type="compositionally biased region" description="Polar residues" evidence="5">
    <location>
        <begin position="419"/>
        <end position="428"/>
    </location>
</feature>
<dbReference type="Gene3D" id="3.30.160.60">
    <property type="entry name" value="Classic Zinc Finger"/>
    <property type="match status" value="2"/>
</dbReference>
<proteinExistence type="evidence at transcript level"/>
<keyword evidence="1" id="KW-0479">Metal-binding</keyword>
<feature type="domain" description="C2H2-type" evidence="6">
    <location>
        <begin position="362"/>
        <end position="389"/>
    </location>
</feature>
<keyword evidence="3" id="KW-0862">Zinc</keyword>
<evidence type="ECO:0000256" key="4">
    <source>
        <dbReference type="PROSITE-ProRule" id="PRU00042"/>
    </source>
</evidence>
<protein>
    <submittedName>
        <fullName evidence="7">Zinc finger protein 226</fullName>
    </submittedName>
</protein>
<dbReference type="OrthoDB" id="8117402at2759"/>
<feature type="compositionally biased region" description="Polar residues" evidence="5">
    <location>
        <begin position="120"/>
        <end position="144"/>
    </location>
</feature>
<dbReference type="PROSITE" id="PS50157">
    <property type="entry name" value="ZINC_FINGER_C2H2_2"/>
    <property type="match status" value="2"/>
</dbReference>
<dbReference type="GO" id="GO:0008270">
    <property type="term" value="F:zinc ion binding"/>
    <property type="evidence" value="ECO:0007669"/>
    <property type="project" value="UniProtKB-KW"/>
</dbReference>
<dbReference type="SUPFAM" id="SSF57667">
    <property type="entry name" value="beta-beta-alpha zinc fingers"/>
    <property type="match status" value="1"/>
</dbReference>
<dbReference type="InterPro" id="IPR013087">
    <property type="entry name" value="Znf_C2H2_type"/>
</dbReference>
<organism evidence="7">
    <name type="scientific">Trametes gibbosa</name>
    <dbReference type="NCBI Taxonomy" id="160864"/>
    <lineage>
        <taxon>Eukaryota</taxon>
        <taxon>Fungi</taxon>
        <taxon>Dikarya</taxon>
        <taxon>Basidiomycota</taxon>
        <taxon>Agaricomycotina</taxon>
        <taxon>Agaricomycetes</taxon>
        <taxon>Polyporales</taxon>
        <taxon>Polyporaceae</taxon>
        <taxon>Trametes</taxon>
    </lineage>
</organism>
<dbReference type="AlphaFoldDB" id="A0A6B9KD35"/>
<evidence type="ECO:0000256" key="1">
    <source>
        <dbReference type="ARBA" id="ARBA00022723"/>
    </source>
</evidence>
<evidence type="ECO:0000313" key="7">
    <source>
        <dbReference type="EMBL" id="QHA24599.1"/>
    </source>
</evidence>
<feature type="region of interest" description="Disordered" evidence="5">
    <location>
        <begin position="416"/>
        <end position="445"/>
    </location>
</feature>
<gene>
    <name evidence="7" type="primary">ZnF226</name>
</gene>
<evidence type="ECO:0000256" key="3">
    <source>
        <dbReference type="ARBA" id="ARBA00022833"/>
    </source>
</evidence>
<dbReference type="InterPro" id="IPR036236">
    <property type="entry name" value="Znf_C2H2_sf"/>
</dbReference>
<name>A0A6B9KD35_9APHY</name>
<dbReference type="PANTHER" id="PTHR23235">
    <property type="entry name" value="KRUEPPEL-LIKE TRANSCRIPTION FACTOR"/>
    <property type="match status" value="1"/>
</dbReference>
<dbReference type="PROSITE" id="PS00028">
    <property type="entry name" value="ZINC_FINGER_C2H2_1"/>
    <property type="match status" value="1"/>
</dbReference>
<reference evidence="7" key="1">
    <citation type="submission" date="2019-05" db="EMBL/GenBank/DDBJ databases">
        <title>Expression and analysis of primary metabolism gene in Lenzites gibbosa treated with wood chip.</title>
        <authorList>
            <person name="Chi Y."/>
            <person name="Zhang J."/>
            <person name="Li S."/>
        </authorList>
    </citation>
    <scope>NUCLEOTIDE SEQUENCE</scope>
</reference>
<dbReference type="SMART" id="SM00355">
    <property type="entry name" value="ZnF_C2H2"/>
    <property type="match status" value="3"/>
</dbReference>
<sequence length="445" mass="49856">MSLDEPYSACPATEFSAPSWSPPLFVPALSYDSLGGSEGSCTTSPKREFEDEFLCFSPTLGSVEEDIFGPAPLLGIYADVNMRERAVQELPLSACVNPLDVMGYVSDGSIPEPDCKTSWDEQATLPTGHSTPASDTRSQAQSPMEQRLSHTPDFTTSYPEDLLVKADFPEDAISAIVSVLKSSVKQEPPESTGVIQPCEVHAPQPQYPNHALANISNDVGVHHPSLAYNPCGARVNFPGPRMPFADLQRQNIQQIQVPQSHQPDALSRGLPEQLLLSPTTPVLNAHTGIELDELRRRAVETRTRHPNAELDKSFLQCFAGRLSERGELLDEYRCYVVGCGQRNKRRDHILVHVGSHVEHRPWQCQHCGMRFLRKNECKRHESSHEGRKPFSCQICAPYQERNFVRQDLLKRHMRVTHGVNDTSRTTASSRKRQQARENENMEDWP</sequence>
<evidence type="ECO:0000256" key="2">
    <source>
        <dbReference type="ARBA" id="ARBA00022771"/>
    </source>
</evidence>
<feature type="region of interest" description="Disordered" evidence="5">
    <location>
        <begin position="112"/>
        <end position="155"/>
    </location>
</feature>
<evidence type="ECO:0000259" key="6">
    <source>
        <dbReference type="PROSITE" id="PS50157"/>
    </source>
</evidence>
<feature type="domain" description="C2H2-type" evidence="6">
    <location>
        <begin position="332"/>
        <end position="361"/>
    </location>
</feature>
<accession>A0A6B9KD35</accession>
<keyword evidence="2 4" id="KW-0863">Zinc-finger</keyword>